<dbReference type="InterPro" id="IPR006131">
    <property type="entry name" value="Asp_carbamoyltransf_Asp/Orn-bd"/>
</dbReference>
<comment type="similarity">
    <text evidence="1">Belongs to the aspartate/ornithine carbamoyltransferase superfamily. OTCase family.</text>
</comment>
<dbReference type="PRINTS" id="PR00100">
    <property type="entry name" value="AOTCASE"/>
</dbReference>
<sequence>MSISTSTNASSIEIEEDNLDKIQSQSNPYPINEVKTNTFVINLQQAIFGLETGSEAVDFVAHKDTDTPFPAAEYKARHFLTGTELSREEIQLILSQARAIKQTPKLYNQALANKSLVMIFEKPSFRTRLSFALAIQSMGGIVVESLSNSRKQETPADMVRVLNGYADFVMVRTHDDKILQEMAEYSKIPLINGLSALHHPCQILADLLSLEEQFGALKGLTLAYIGDGNNVLHSLMLLAPQLGVTIHYCCPKSNQPDEAIVKQAQSRIGNQMIYCFDKPEEAVKQADAVYTDVWTSMGFDNPEAGKTFKGFQVNETLMSYAKPGSVFMHCMPMERGKEVSTTLPDSASSIIFTQSENRMHVQKALMLFLDQ</sequence>
<dbReference type="RefSeq" id="WP_027228859.1">
    <property type="nucleotide sequence ID" value="NZ_CP017601.1"/>
</dbReference>
<evidence type="ECO:0000256" key="3">
    <source>
        <dbReference type="ARBA" id="ARBA00022679"/>
    </source>
</evidence>
<proteinExistence type="inferred from homology"/>
<dbReference type="FunFam" id="3.40.50.1370:FF:000008">
    <property type="entry name" value="Ornithine carbamoyltransferase"/>
    <property type="match status" value="1"/>
</dbReference>
<dbReference type="InterPro" id="IPR006132">
    <property type="entry name" value="Asp/Orn_carbamoyltranf_P-bd"/>
</dbReference>
<dbReference type="GO" id="GO:0019240">
    <property type="term" value="P:citrulline biosynthetic process"/>
    <property type="evidence" value="ECO:0007669"/>
    <property type="project" value="TreeGrafter"/>
</dbReference>
<dbReference type="AlphaFoldDB" id="A0A2S6F612"/>
<dbReference type="PRINTS" id="PR00102">
    <property type="entry name" value="OTCASE"/>
</dbReference>
<evidence type="ECO:0000313" key="10">
    <source>
        <dbReference type="Proteomes" id="UP000239239"/>
    </source>
</evidence>
<dbReference type="Gene3D" id="3.40.50.1370">
    <property type="entry name" value="Aspartate/ornithine carbamoyltransferase"/>
    <property type="match status" value="2"/>
</dbReference>
<dbReference type="EC" id="2.1.3.3" evidence="2 5"/>
<comment type="caution">
    <text evidence="9">The sequence shown here is derived from an EMBL/GenBank/DDBJ whole genome shotgun (WGS) entry which is preliminary data.</text>
</comment>
<evidence type="ECO:0000259" key="7">
    <source>
        <dbReference type="Pfam" id="PF00185"/>
    </source>
</evidence>
<dbReference type="InterPro" id="IPR002292">
    <property type="entry name" value="Orn/put_carbamltrans"/>
</dbReference>
<gene>
    <name evidence="9" type="primary">argF</name>
    <name evidence="9" type="ORF">C3928_03145</name>
</gene>
<dbReference type="PANTHER" id="PTHR45753:SF3">
    <property type="entry name" value="ORNITHINE TRANSCARBAMYLASE, MITOCHONDRIAL"/>
    <property type="match status" value="1"/>
</dbReference>
<dbReference type="SUPFAM" id="SSF53671">
    <property type="entry name" value="Aspartate/ornithine carbamoyltransferase"/>
    <property type="match status" value="1"/>
</dbReference>
<name>A0A2S6F612_LEGPN</name>
<dbReference type="GO" id="GO:0016597">
    <property type="term" value="F:amino acid binding"/>
    <property type="evidence" value="ECO:0007669"/>
    <property type="project" value="InterPro"/>
</dbReference>
<dbReference type="PANTHER" id="PTHR45753">
    <property type="entry name" value="ORNITHINE CARBAMOYLTRANSFERASE, MITOCHONDRIAL"/>
    <property type="match status" value="1"/>
</dbReference>
<dbReference type="OrthoDB" id="9774690at2"/>
<keyword evidence="3 6" id="KW-0808">Transferase</keyword>
<dbReference type="InterPro" id="IPR036901">
    <property type="entry name" value="Asp/Orn_carbamoylTrfase_sf"/>
</dbReference>
<evidence type="ECO:0000256" key="2">
    <source>
        <dbReference type="ARBA" id="ARBA00013007"/>
    </source>
</evidence>
<dbReference type="NCBIfam" id="NF001986">
    <property type="entry name" value="PRK00779.1"/>
    <property type="match status" value="1"/>
</dbReference>
<evidence type="ECO:0000256" key="5">
    <source>
        <dbReference type="NCBIfam" id="TIGR00658"/>
    </source>
</evidence>
<dbReference type="Pfam" id="PF02729">
    <property type="entry name" value="OTCace_N"/>
    <property type="match status" value="1"/>
</dbReference>
<comment type="catalytic activity">
    <reaction evidence="4">
        <text>carbamoyl phosphate + L-ornithine = L-citrulline + phosphate + H(+)</text>
        <dbReference type="Rhea" id="RHEA:19513"/>
        <dbReference type="ChEBI" id="CHEBI:15378"/>
        <dbReference type="ChEBI" id="CHEBI:43474"/>
        <dbReference type="ChEBI" id="CHEBI:46911"/>
        <dbReference type="ChEBI" id="CHEBI:57743"/>
        <dbReference type="ChEBI" id="CHEBI:58228"/>
        <dbReference type="EC" id="2.1.3.3"/>
    </reaction>
</comment>
<dbReference type="InterPro" id="IPR006130">
    <property type="entry name" value="Asp/Orn_carbamoylTrfase"/>
</dbReference>
<organism evidence="9 10">
    <name type="scientific">Legionella pneumophila</name>
    <dbReference type="NCBI Taxonomy" id="446"/>
    <lineage>
        <taxon>Bacteria</taxon>
        <taxon>Pseudomonadati</taxon>
        <taxon>Pseudomonadota</taxon>
        <taxon>Gammaproteobacteria</taxon>
        <taxon>Legionellales</taxon>
        <taxon>Legionellaceae</taxon>
        <taxon>Legionella</taxon>
    </lineage>
</organism>
<dbReference type="GO" id="GO:0042450">
    <property type="term" value="P:L-arginine biosynthetic process via ornithine"/>
    <property type="evidence" value="ECO:0007669"/>
    <property type="project" value="UniProtKB-UniRule"/>
</dbReference>
<evidence type="ECO:0000256" key="1">
    <source>
        <dbReference type="ARBA" id="ARBA00007805"/>
    </source>
</evidence>
<dbReference type="Pfam" id="PF00185">
    <property type="entry name" value="OTCace"/>
    <property type="match status" value="1"/>
</dbReference>
<evidence type="ECO:0000313" key="9">
    <source>
        <dbReference type="EMBL" id="PPK32841.1"/>
    </source>
</evidence>
<dbReference type="NCBIfam" id="TIGR00658">
    <property type="entry name" value="orni_carb_tr"/>
    <property type="match status" value="1"/>
</dbReference>
<feature type="domain" description="Aspartate/ornithine carbamoyltransferase carbamoyl-P binding" evidence="8">
    <location>
        <begin position="77"/>
        <end position="212"/>
    </location>
</feature>
<protein>
    <recommendedName>
        <fullName evidence="2 5">Ornithine carbamoyltransferase</fullName>
        <ecNumber evidence="2 5">2.1.3.3</ecNumber>
    </recommendedName>
</protein>
<evidence type="ECO:0000256" key="6">
    <source>
        <dbReference type="RuleBase" id="RU003634"/>
    </source>
</evidence>
<evidence type="ECO:0000259" key="8">
    <source>
        <dbReference type="Pfam" id="PF02729"/>
    </source>
</evidence>
<feature type="domain" description="Aspartate/ornithine carbamoyltransferase Asp/Orn-binding" evidence="7">
    <location>
        <begin position="218"/>
        <end position="369"/>
    </location>
</feature>
<evidence type="ECO:0000256" key="4">
    <source>
        <dbReference type="ARBA" id="ARBA00048772"/>
    </source>
</evidence>
<reference evidence="9 10" key="1">
    <citation type="submission" date="2018-02" db="EMBL/GenBank/DDBJ databases">
        <title>Draft genome sequences of four Legionella pneumophila clinical strains isolated in Ontario.</title>
        <authorList>
            <person name="Fortuna A."/>
            <person name="Ramnarine R."/>
            <person name="Li A."/>
            <person name="Frantz C."/>
            <person name="Mallo G."/>
        </authorList>
    </citation>
    <scope>NUCLEOTIDE SEQUENCE [LARGE SCALE GENOMIC DNA]</scope>
    <source>
        <strain evidence="9 10">LG61</strain>
    </source>
</reference>
<accession>A0A2S6F612</accession>
<dbReference type="EMBL" id="PQWY01000004">
    <property type="protein sequence ID" value="PPK32841.1"/>
    <property type="molecule type" value="Genomic_DNA"/>
</dbReference>
<dbReference type="GO" id="GO:0004585">
    <property type="term" value="F:ornithine carbamoyltransferase activity"/>
    <property type="evidence" value="ECO:0007669"/>
    <property type="project" value="UniProtKB-UniRule"/>
</dbReference>
<dbReference type="Proteomes" id="UP000239239">
    <property type="component" value="Unassembled WGS sequence"/>
</dbReference>